<dbReference type="AlphaFoldDB" id="X1U3W2"/>
<comment type="caution">
    <text evidence="2">The sequence shown here is derived from an EMBL/GenBank/DDBJ whole genome shotgun (WGS) entry which is preliminary data.</text>
</comment>
<proteinExistence type="predicted"/>
<feature type="region of interest" description="Disordered" evidence="1">
    <location>
        <begin position="1"/>
        <end position="36"/>
    </location>
</feature>
<dbReference type="EMBL" id="BARW01017056">
    <property type="protein sequence ID" value="GAI98326.1"/>
    <property type="molecule type" value="Genomic_DNA"/>
</dbReference>
<name>X1U3W2_9ZZZZ</name>
<organism evidence="2">
    <name type="scientific">marine sediment metagenome</name>
    <dbReference type="NCBI Taxonomy" id="412755"/>
    <lineage>
        <taxon>unclassified sequences</taxon>
        <taxon>metagenomes</taxon>
        <taxon>ecological metagenomes</taxon>
    </lineage>
</organism>
<sequence length="62" mass="6526">MPTAMKDGIPMRYTRDGTIMNPPPTPMTPASVPTKKPTADIIQGDIVTPDLAKCSMGGILIA</sequence>
<reference evidence="2" key="1">
    <citation type="journal article" date="2014" name="Front. Microbiol.">
        <title>High frequency of phylogenetically diverse reductive dehalogenase-homologous genes in deep subseafloor sedimentary metagenomes.</title>
        <authorList>
            <person name="Kawai M."/>
            <person name="Futagami T."/>
            <person name="Toyoda A."/>
            <person name="Takaki Y."/>
            <person name="Nishi S."/>
            <person name="Hori S."/>
            <person name="Arai W."/>
            <person name="Tsubouchi T."/>
            <person name="Morono Y."/>
            <person name="Uchiyama I."/>
            <person name="Ito T."/>
            <person name="Fujiyama A."/>
            <person name="Inagaki F."/>
            <person name="Takami H."/>
        </authorList>
    </citation>
    <scope>NUCLEOTIDE SEQUENCE</scope>
    <source>
        <strain evidence="2">Expedition CK06-06</strain>
    </source>
</reference>
<evidence type="ECO:0000313" key="2">
    <source>
        <dbReference type="EMBL" id="GAI98326.1"/>
    </source>
</evidence>
<accession>X1U3W2</accession>
<protein>
    <submittedName>
        <fullName evidence="2">Uncharacterized protein</fullName>
    </submittedName>
</protein>
<gene>
    <name evidence="2" type="ORF">S12H4_29554</name>
</gene>
<evidence type="ECO:0000256" key="1">
    <source>
        <dbReference type="SAM" id="MobiDB-lite"/>
    </source>
</evidence>